<dbReference type="STRING" id="504800.SAMN04488085_102214"/>
<evidence type="ECO:0000259" key="2">
    <source>
        <dbReference type="Pfam" id="PF09851"/>
    </source>
</evidence>
<dbReference type="AlphaFoldDB" id="A0A1I4AFS5"/>
<evidence type="ECO:0000313" key="4">
    <source>
        <dbReference type="Proteomes" id="UP000199152"/>
    </source>
</evidence>
<gene>
    <name evidence="3" type="ORF">SAMN04488085_102214</name>
</gene>
<dbReference type="OrthoDB" id="3748887at2"/>
<keyword evidence="1" id="KW-1133">Transmembrane helix</keyword>
<feature type="transmembrane region" description="Helical" evidence="1">
    <location>
        <begin position="12"/>
        <end position="37"/>
    </location>
</feature>
<accession>A0A1I4AFS5</accession>
<proteinExistence type="predicted"/>
<reference evidence="4" key="1">
    <citation type="submission" date="2016-10" db="EMBL/GenBank/DDBJ databases">
        <authorList>
            <person name="Varghese N."/>
            <person name="Submissions S."/>
        </authorList>
    </citation>
    <scope>NUCLEOTIDE SEQUENCE [LARGE SCALE GENOMIC DNA]</scope>
    <source>
        <strain evidence="4">DSM 45317</strain>
    </source>
</reference>
<name>A0A1I4AFS5_9ACTN</name>
<dbReference type="InterPro" id="IPR018649">
    <property type="entry name" value="SHOCT"/>
</dbReference>
<dbReference type="Proteomes" id="UP000199152">
    <property type="component" value="Unassembled WGS sequence"/>
</dbReference>
<dbReference type="EMBL" id="FOSW01000002">
    <property type="protein sequence ID" value="SFK55143.1"/>
    <property type="molecule type" value="Genomic_DNA"/>
</dbReference>
<protein>
    <submittedName>
        <fullName evidence="3">Putative membrane protein</fullName>
    </submittedName>
</protein>
<dbReference type="RefSeq" id="WP_091321420.1">
    <property type="nucleotide sequence ID" value="NZ_FOSW01000002.1"/>
</dbReference>
<evidence type="ECO:0000256" key="1">
    <source>
        <dbReference type="SAM" id="Phobius"/>
    </source>
</evidence>
<keyword evidence="1" id="KW-0812">Transmembrane</keyword>
<feature type="domain" description="SHOCT" evidence="2">
    <location>
        <begin position="51"/>
        <end position="76"/>
    </location>
</feature>
<organism evidence="3 4">
    <name type="scientific">Geodermatophilus ruber</name>
    <dbReference type="NCBI Taxonomy" id="504800"/>
    <lineage>
        <taxon>Bacteria</taxon>
        <taxon>Bacillati</taxon>
        <taxon>Actinomycetota</taxon>
        <taxon>Actinomycetes</taxon>
        <taxon>Geodermatophilales</taxon>
        <taxon>Geodermatophilaceae</taxon>
        <taxon>Geodermatophilus</taxon>
    </lineage>
</organism>
<sequence>MMGWYVGDHMTGWGWFVMTFGSLLFIAVLLLGGTLLIRYARQEPSAGPRSPEKILAERFASGELTEEQYRQQLATLRGTGVLTR</sequence>
<dbReference type="InParanoid" id="A0A1I4AFS5"/>
<keyword evidence="4" id="KW-1185">Reference proteome</keyword>
<keyword evidence="1" id="KW-0472">Membrane</keyword>
<evidence type="ECO:0000313" key="3">
    <source>
        <dbReference type="EMBL" id="SFK55143.1"/>
    </source>
</evidence>
<dbReference type="Pfam" id="PF09851">
    <property type="entry name" value="SHOCT"/>
    <property type="match status" value="1"/>
</dbReference>